<name>A0AB34KXS0_9PEZI</name>
<evidence type="ECO:0000313" key="1">
    <source>
        <dbReference type="EMBL" id="KAL1589844.1"/>
    </source>
</evidence>
<protein>
    <recommendedName>
        <fullName evidence="3">SnoaL-like domain-containing protein</fullName>
    </recommendedName>
</protein>
<evidence type="ECO:0008006" key="3">
    <source>
        <dbReference type="Google" id="ProtNLM"/>
    </source>
</evidence>
<accession>A0AB34KXS0</accession>
<dbReference type="RefSeq" id="XP_069232949.1">
    <property type="nucleotide sequence ID" value="XM_069370356.1"/>
</dbReference>
<gene>
    <name evidence="1" type="ORF">WHR41_01750</name>
</gene>
<evidence type="ECO:0000313" key="2">
    <source>
        <dbReference type="Proteomes" id="UP000803884"/>
    </source>
</evidence>
<dbReference type="EMBL" id="JAAQHG020000004">
    <property type="protein sequence ID" value="KAL1589844.1"/>
    <property type="molecule type" value="Genomic_DNA"/>
</dbReference>
<reference evidence="1 2" key="1">
    <citation type="journal article" date="2020" name="Microbiol. Resour. Announc.">
        <title>Draft Genome Sequence of a Cladosporium Species Isolated from the Mesophotic Ascidian Didemnum maculosum.</title>
        <authorList>
            <person name="Gioti A."/>
            <person name="Siaperas R."/>
            <person name="Nikolaivits E."/>
            <person name="Le Goff G."/>
            <person name="Ouazzani J."/>
            <person name="Kotoulas G."/>
            <person name="Topakas E."/>
        </authorList>
    </citation>
    <scope>NUCLEOTIDE SEQUENCE [LARGE SCALE GENOMIC DNA]</scope>
    <source>
        <strain evidence="1 2">TM138-S3</strain>
    </source>
</reference>
<dbReference type="AlphaFoldDB" id="A0AB34KXS0"/>
<proteinExistence type="predicted"/>
<organism evidence="1 2">
    <name type="scientific">Cladosporium halotolerans</name>
    <dbReference type="NCBI Taxonomy" id="1052096"/>
    <lineage>
        <taxon>Eukaryota</taxon>
        <taxon>Fungi</taxon>
        <taxon>Dikarya</taxon>
        <taxon>Ascomycota</taxon>
        <taxon>Pezizomycotina</taxon>
        <taxon>Dothideomycetes</taxon>
        <taxon>Dothideomycetidae</taxon>
        <taxon>Cladosporiales</taxon>
        <taxon>Cladosporiaceae</taxon>
        <taxon>Cladosporium</taxon>
    </lineage>
</organism>
<keyword evidence="2" id="KW-1185">Reference proteome</keyword>
<dbReference type="Proteomes" id="UP000803884">
    <property type="component" value="Unassembled WGS sequence"/>
</dbReference>
<sequence>MCSCSVLRQSPTSPIMLQSIQQEAESFARTYGSFWDTPDSCSYENHRTVATNAGRCYTSGCTILTNAEKSTLESPEAATALIAKEMRQNIASHLGCHMTLEGVTSVVYSETSVLCWITFTFHPQAGHELEGKTWTFTNVYGYRAAQPQLEQKAGWEFVLRDNEVNEMLKVAGWSFNA</sequence>
<dbReference type="GeneID" id="96003194"/>
<comment type="caution">
    <text evidence="1">The sequence shown here is derived from an EMBL/GenBank/DDBJ whole genome shotgun (WGS) entry which is preliminary data.</text>
</comment>